<dbReference type="Proteomes" id="UP001152024">
    <property type="component" value="Unassembled WGS sequence"/>
</dbReference>
<comment type="caution">
    <text evidence="2">The sequence shown here is derived from an EMBL/GenBank/DDBJ whole genome shotgun (WGS) entry which is preliminary data.</text>
</comment>
<evidence type="ECO:0000313" key="3">
    <source>
        <dbReference type="Proteomes" id="UP001152024"/>
    </source>
</evidence>
<gene>
    <name evidence="2" type="ORF">NW768_005027</name>
</gene>
<feature type="compositionally biased region" description="Basic and acidic residues" evidence="1">
    <location>
        <begin position="461"/>
        <end position="470"/>
    </location>
</feature>
<accession>A0ABQ8RE30</accession>
<evidence type="ECO:0000313" key="2">
    <source>
        <dbReference type="EMBL" id="KAJ4133441.1"/>
    </source>
</evidence>
<feature type="region of interest" description="Disordered" evidence="1">
    <location>
        <begin position="452"/>
        <end position="484"/>
    </location>
</feature>
<dbReference type="EMBL" id="JAOQBH010000007">
    <property type="protein sequence ID" value="KAJ4133441.1"/>
    <property type="molecule type" value="Genomic_DNA"/>
</dbReference>
<feature type="region of interest" description="Disordered" evidence="1">
    <location>
        <begin position="98"/>
        <end position="120"/>
    </location>
</feature>
<feature type="compositionally biased region" description="Polar residues" evidence="1">
    <location>
        <begin position="471"/>
        <end position="480"/>
    </location>
</feature>
<sequence length="516" mass="56635">MGDHVDEDMVRAALMADLGRLRQEELPLSDEAKRGPSFAPVGQNDTDRYSRHRKHQLSTKWGSKIEDDETRQMQGLEIQDARPWARGRVAEALSRKIINSGPPPRVAPREPPKGGNSVVFRPPQQAWKDCVSNMPKNSPLNSPIVAKGVPTQNQLASREESPAVTAQIKAEGSDGDAANATPTTPLIFTLHANELYSDALELVVGSGHCQVVPSKHEALSFPCRVELLINDKKGGVLALHSQEKGSQIHNVLDIDKPVMDGKYCVFKAKSKKWPYNLRFDTLDHGKTFRSCLSKLKKAALYHREPTTAEPVMANPMAGKAPIATHGDVPVVSKTILNATSHDTAADANVLIPMDSNWQAPRNLRVSHLEPVVTRMVPLVQDILERFIAEDNISTDTMAGLASGIEDAIFEKWIDEGFLKECDETEREGALALIRALVDMRLILTGEKKKKDQLAKSSLGQEGHRTQEKATAHQQADGSTKQAERKVTKGLSASCFAKAPFPCANAFTGPRSRPPYK</sequence>
<name>A0ABQ8RE30_FUSEQ</name>
<feature type="compositionally biased region" description="Basic and acidic residues" evidence="1">
    <location>
        <begin position="25"/>
        <end position="34"/>
    </location>
</feature>
<evidence type="ECO:0000256" key="1">
    <source>
        <dbReference type="SAM" id="MobiDB-lite"/>
    </source>
</evidence>
<proteinExistence type="predicted"/>
<reference evidence="2" key="1">
    <citation type="submission" date="2022-09" db="EMBL/GenBank/DDBJ databases">
        <title>Fusarium specimens isolated from Avocado Roots.</title>
        <authorList>
            <person name="Stajich J."/>
            <person name="Roper C."/>
            <person name="Heimlech-Rivalta G."/>
        </authorList>
    </citation>
    <scope>NUCLEOTIDE SEQUENCE</scope>
    <source>
        <strain evidence="2">CF00095</strain>
    </source>
</reference>
<protein>
    <submittedName>
        <fullName evidence="2">Uncharacterized protein</fullName>
    </submittedName>
</protein>
<organism evidence="2 3">
    <name type="scientific">Fusarium equiseti</name>
    <name type="common">Fusarium scirpi</name>
    <dbReference type="NCBI Taxonomy" id="61235"/>
    <lineage>
        <taxon>Eukaryota</taxon>
        <taxon>Fungi</taxon>
        <taxon>Dikarya</taxon>
        <taxon>Ascomycota</taxon>
        <taxon>Pezizomycotina</taxon>
        <taxon>Sordariomycetes</taxon>
        <taxon>Hypocreomycetidae</taxon>
        <taxon>Hypocreales</taxon>
        <taxon>Nectriaceae</taxon>
        <taxon>Fusarium</taxon>
        <taxon>Fusarium incarnatum-equiseti species complex</taxon>
    </lineage>
</organism>
<feature type="region of interest" description="Disordered" evidence="1">
    <location>
        <begin position="25"/>
        <end position="68"/>
    </location>
</feature>
<keyword evidence="3" id="KW-1185">Reference proteome</keyword>